<gene>
    <name evidence="1" type="ORF">KI809_03320</name>
</gene>
<protein>
    <submittedName>
        <fullName evidence="1">Uncharacterized protein</fullName>
    </submittedName>
</protein>
<accession>A0AAW4L678</accession>
<reference evidence="1 2" key="1">
    <citation type="submission" date="2021-05" db="EMBL/GenBank/DDBJ databases">
        <title>The draft genome of Geobacter pelophilus DSM 12255.</title>
        <authorList>
            <person name="Xu Z."/>
            <person name="Masuda Y."/>
            <person name="Itoh H."/>
            <person name="Senoo K."/>
        </authorList>
    </citation>
    <scope>NUCLEOTIDE SEQUENCE [LARGE SCALE GENOMIC DNA]</scope>
    <source>
        <strain evidence="1 2">DSM 12255</strain>
    </source>
</reference>
<dbReference type="Proteomes" id="UP000811899">
    <property type="component" value="Unassembled WGS sequence"/>
</dbReference>
<dbReference type="EMBL" id="JAHCVJ010000001">
    <property type="protein sequence ID" value="MBT0663322.1"/>
    <property type="molecule type" value="Genomic_DNA"/>
</dbReference>
<dbReference type="AlphaFoldDB" id="A0AAW4L678"/>
<name>A0AAW4L678_9BACT</name>
<evidence type="ECO:0000313" key="2">
    <source>
        <dbReference type="Proteomes" id="UP000811899"/>
    </source>
</evidence>
<comment type="caution">
    <text evidence="1">The sequence shown here is derived from an EMBL/GenBank/DDBJ whole genome shotgun (WGS) entry which is preliminary data.</text>
</comment>
<keyword evidence="2" id="KW-1185">Reference proteome</keyword>
<sequence>MSLLVDLIVTKFCCSCVTGKKRSGEYAPKSLFGFADCLSHELKAVVLSG</sequence>
<evidence type="ECO:0000313" key="1">
    <source>
        <dbReference type="EMBL" id="MBT0663322.1"/>
    </source>
</evidence>
<proteinExistence type="predicted"/>
<organism evidence="1 2">
    <name type="scientific">Geoanaerobacter pelophilus</name>
    <dbReference type="NCBI Taxonomy" id="60036"/>
    <lineage>
        <taxon>Bacteria</taxon>
        <taxon>Pseudomonadati</taxon>
        <taxon>Thermodesulfobacteriota</taxon>
        <taxon>Desulfuromonadia</taxon>
        <taxon>Geobacterales</taxon>
        <taxon>Geobacteraceae</taxon>
        <taxon>Geoanaerobacter</taxon>
    </lineage>
</organism>